<dbReference type="EMBL" id="CP019082">
    <property type="protein sequence ID" value="APW62028.1"/>
    <property type="molecule type" value="Genomic_DNA"/>
</dbReference>
<sequence length="82" mass="9109">MDLPTRPEVATVLRRLNNGEQTRQSASAWACGWLVGDSRISDLVVWEALELLGAADLVNTDRPFLYDVEDFQDCLSTLSTPV</sequence>
<dbReference type="STRING" id="1387353.BSF38_03560"/>
<dbReference type="OrthoDB" id="6555660at2"/>
<name>A0A1U7CSZ0_9BACT</name>
<organism evidence="1 2">
    <name type="scientific">Paludisphaera borealis</name>
    <dbReference type="NCBI Taxonomy" id="1387353"/>
    <lineage>
        <taxon>Bacteria</taxon>
        <taxon>Pseudomonadati</taxon>
        <taxon>Planctomycetota</taxon>
        <taxon>Planctomycetia</taxon>
        <taxon>Isosphaerales</taxon>
        <taxon>Isosphaeraceae</taxon>
        <taxon>Paludisphaera</taxon>
    </lineage>
</organism>
<gene>
    <name evidence="1" type="ORF">BSF38_03560</name>
</gene>
<keyword evidence="2" id="KW-1185">Reference proteome</keyword>
<dbReference type="AlphaFoldDB" id="A0A1U7CSZ0"/>
<dbReference type="Proteomes" id="UP000186309">
    <property type="component" value="Chromosome"/>
</dbReference>
<reference evidence="2" key="1">
    <citation type="submission" date="2016-12" db="EMBL/GenBank/DDBJ databases">
        <title>Comparative genomics of four Isosphaeraceae planctomycetes: a common pool of plasmids and glycoside hydrolase genes.</title>
        <authorList>
            <person name="Ivanova A."/>
        </authorList>
    </citation>
    <scope>NUCLEOTIDE SEQUENCE [LARGE SCALE GENOMIC DNA]</scope>
    <source>
        <strain evidence="2">PX4</strain>
    </source>
</reference>
<proteinExistence type="predicted"/>
<accession>A0A1U7CSZ0</accession>
<protein>
    <submittedName>
        <fullName evidence="1">Uncharacterized protein</fullName>
    </submittedName>
</protein>
<dbReference type="KEGG" id="pbor:BSF38_03560"/>
<evidence type="ECO:0000313" key="1">
    <source>
        <dbReference type="EMBL" id="APW62028.1"/>
    </source>
</evidence>
<evidence type="ECO:0000313" key="2">
    <source>
        <dbReference type="Proteomes" id="UP000186309"/>
    </source>
</evidence>